<protein>
    <submittedName>
        <fullName evidence="1">Uncharacterized protein</fullName>
    </submittedName>
</protein>
<evidence type="ECO:0000313" key="1">
    <source>
        <dbReference type="EMBL" id="CAE8705664.1"/>
    </source>
</evidence>
<dbReference type="Proteomes" id="UP000626109">
    <property type="component" value="Unassembled WGS sequence"/>
</dbReference>
<organism evidence="1 2">
    <name type="scientific">Polarella glacialis</name>
    <name type="common">Dinoflagellate</name>
    <dbReference type="NCBI Taxonomy" id="89957"/>
    <lineage>
        <taxon>Eukaryota</taxon>
        <taxon>Sar</taxon>
        <taxon>Alveolata</taxon>
        <taxon>Dinophyceae</taxon>
        <taxon>Suessiales</taxon>
        <taxon>Suessiaceae</taxon>
        <taxon>Polarella</taxon>
    </lineage>
</organism>
<proteinExistence type="predicted"/>
<evidence type="ECO:0000313" key="2">
    <source>
        <dbReference type="Proteomes" id="UP000626109"/>
    </source>
</evidence>
<sequence>MGSCDFCTRATNPGANHTSVSSHWCDSTRSCWSGMRQDCILQLSVDLCALCAVYIREKLGEYKELARIEGSSLGCDEIVAARGTAEDLEGGGSHATLNDSVADKALEAVKTIAKDRTIEMSEGIACILGEEMQELERRQSDQRKSIDNSRETLQNLREMIYKLHGTCTEIGKLTERMAALDQSVQVMPVMAALPMSG</sequence>
<dbReference type="EMBL" id="CAJNNW010031022">
    <property type="protein sequence ID" value="CAE8705664.1"/>
    <property type="molecule type" value="Genomic_DNA"/>
</dbReference>
<dbReference type="AlphaFoldDB" id="A0A813KIW3"/>
<name>A0A813KIW3_POLGL</name>
<comment type="caution">
    <text evidence="1">The sequence shown here is derived from an EMBL/GenBank/DDBJ whole genome shotgun (WGS) entry which is preliminary data.</text>
</comment>
<reference evidence="1" key="1">
    <citation type="submission" date="2021-02" db="EMBL/GenBank/DDBJ databases">
        <authorList>
            <person name="Dougan E. K."/>
            <person name="Rhodes N."/>
            <person name="Thang M."/>
            <person name="Chan C."/>
        </authorList>
    </citation>
    <scope>NUCLEOTIDE SEQUENCE</scope>
</reference>
<accession>A0A813KIW3</accession>
<gene>
    <name evidence="1" type="ORF">PGLA2088_LOCUS33817</name>
</gene>